<accession>A0A517T1I5</accession>
<keyword evidence="2" id="KW-0963">Cytoplasm</keyword>
<dbReference type="PANTHER" id="PTHR12128:SF21">
    <property type="entry name" value="N-ACETYLNEURAMINATE LYASE"/>
    <property type="match status" value="1"/>
</dbReference>
<dbReference type="InterPro" id="IPR002220">
    <property type="entry name" value="DapA-like"/>
</dbReference>
<dbReference type="PIRSF" id="PIRSF001365">
    <property type="entry name" value="DHDPS"/>
    <property type="match status" value="1"/>
</dbReference>
<sequence length="303" mass="33027">MDFARLTGLIAATYTPLNERAQLKTDVVPAMVDHLIQQGLRGLYVCGSTGEGMSLSSADRKAVTESYVQAAAGRVPVIVQVGHNSLDEARELAAHAAQCGAEMISATCPSYFKVTSVDALVDSMQVIASGAPELPFYYYHIPALTGSAIDMPEFLQLAGKRIPNLVGIKYTAPTLFEFQMCQSVDGGRFDIVWGCDEMLLGAYATGAQAGIGSTYNVAPALYRNLVDAIEQQKWDEARRLQLVSIEMIRTIGRYPFHPAMRCVLGFQGFDVGDCLLPQPKLSEQQAEQLRSDLQSIGFFDWAL</sequence>
<evidence type="ECO:0000256" key="6">
    <source>
        <dbReference type="PIRSR" id="PIRSR001365-1"/>
    </source>
</evidence>
<dbReference type="EC" id="4.1.3.3" evidence="8"/>
<evidence type="ECO:0000256" key="2">
    <source>
        <dbReference type="ARBA" id="ARBA00022490"/>
    </source>
</evidence>
<comment type="subcellular location">
    <subcellularLocation>
        <location evidence="1">Cytoplasm</location>
    </subcellularLocation>
</comment>
<keyword evidence="3 5" id="KW-0456">Lyase</keyword>
<dbReference type="InterPro" id="IPR013785">
    <property type="entry name" value="Aldolase_TIM"/>
</dbReference>
<feature type="binding site" evidence="7">
    <location>
        <position position="49"/>
    </location>
    <ligand>
        <name>pyruvate</name>
        <dbReference type="ChEBI" id="CHEBI:15361"/>
    </ligand>
</feature>
<dbReference type="AlphaFoldDB" id="A0A517T1I5"/>
<dbReference type="Pfam" id="PF00701">
    <property type="entry name" value="DHDPS"/>
    <property type="match status" value="1"/>
</dbReference>
<reference evidence="8 9" key="1">
    <citation type="submission" date="2019-02" db="EMBL/GenBank/DDBJ databases">
        <title>Deep-cultivation of Planctomycetes and their phenomic and genomic characterization uncovers novel biology.</title>
        <authorList>
            <person name="Wiegand S."/>
            <person name="Jogler M."/>
            <person name="Boedeker C."/>
            <person name="Pinto D."/>
            <person name="Vollmers J."/>
            <person name="Rivas-Marin E."/>
            <person name="Kohn T."/>
            <person name="Peeters S.H."/>
            <person name="Heuer A."/>
            <person name="Rast P."/>
            <person name="Oberbeckmann S."/>
            <person name="Bunk B."/>
            <person name="Jeske O."/>
            <person name="Meyerdierks A."/>
            <person name="Storesund J.E."/>
            <person name="Kallscheuer N."/>
            <person name="Luecker S."/>
            <person name="Lage O.M."/>
            <person name="Pohl T."/>
            <person name="Merkel B.J."/>
            <person name="Hornburger P."/>
            <person name="Mueller R.-W."/>
            <person name="Bruemmer F."/>
            <person name="Labrenz M."/>
            <person name="Spormann A.M."/>
            <person name="Op den Camp H."/>
            <person name="Overmann J."/>
            <person name="Amann R."/>
            <person name="Jetten M.S.M."/>
            <person name="Mascher T."/>
            <person name="Medema M.H."/>
            <person name="Devos D.P."/>
            <person name="Kaster A.-K."/>
            <person name="Ovreas L."/>
            <person name="Rohde M."/>
            <person name="Galperin M.Y."/>
            <person name="Jogler C."/>
        </authorList>
    </citation>
    <scope>NUCLEOTIDE SEQUENCE [LARGE SCALE GENOMIC DNA]</scope>
    <source>
        <strain evidence="8 9">SV_7m_r</strain>
    </source>
</reference>
<protein>
    <submittedName>
        <fullName evidence="8">N-acetylneuraminate lyase</fullName>
        <ecNumber evidence="8">4.1.3.3</ecNumber>
    </submittedName>
</protein>
<dbReference type="Gene3D" id="3.20.20.70">
    <property type="entry name" value="Aldolase class I"/>
    <property type="match status" value="1"/>
</dbReference>
<evidence type="ECO:0000256" key="3">
    <source>
        <dbReference type="ARBA" id="ARBA00023239"/>
    </source>
</evidence>
<evidence type="ECO:0000313" key="8">
    <source>
        <dbReference type="EMBL" id="QDT62222.1"/>
    </source>
</evidence>
<dbReference type="GO" id="GO:0008747">
    <property type="term" value="F:N-acetylneuraminate lyase activity"/>
    <property type="evidence" value="ECO:0007669"/>
    <property type="project" value="UniProtKB-EC"/>
</dbReference>
<comment type="similarity">
    <text evidence="5">Belongs to the DapA family.</text>
</comment>
<keyword evidence="9" id="KW-1185">Reference proteome</keyword>
<dbReference type="EMBL" id="CP036272">
    <property type="protein sequence ID" value="QDT62222.1"/>
    <property type="molecule type" value="Genomic_DNA"/>
</dbReference>
<dbReference type="GO" id="GO:0005737">
    <property type="term" value="C:cytoplasm"/>
    <property type="evidence" value="ECO:0007669"/>
    <property type="project" value="UniProtKB-SubCell"/>
</dbReference>
<dbReference type="RefSeq" id="WP_145276842.1">
    <property type="nucleotide sequence ID" value="NZ_CP036272.1"/>
</dbReference>
<gene>
    <name evidence="8" type="primary">nanA</name>
    <name evidence="8" type="ORF">SV7mr_47690</name>
</gene>
<feature type="binding site" evidence="7">
    <location>
        <position position="211"/>
    </location>
    <ligand>
        <name>pyruvate</name>
        <dbReference type="ChEBI" id="CHEBI:15361"/>
    </ligand>
</feature>
<evidence type="ECO:0000256" key="7">
    <source>
        <dbReference type="PIRSR" id="PIRSR001365-2"/>
    </source>
</evidence>
<proteinExistence type="inferred from homology"/>
<evidence type="ECO:0000256" key="5">
    <source>
        <dbReference type="PIRNR" id="PIRNR001365"/>
    </source>
</evidence>
<dbReference type="Proteomes" id="UP000315003">
    <property type="component" value="Chromosome"/>
</dbReference>
<dbReference type="PRINTS" id="PR00146">
    <property type="entry name" value="DHPICSNTHASE"/>
</dbReference>
<dbReference type="SMART" id="SM01130">
    <property type="entry name" value="DHDPS"/>
    <property type="match status" value="1"/>
</dbReference>
<name>A0A517T1I5_9BACT</name>
<dbReference type="SUPFAM" id="SSF51569">
    <property type="entry name" value="Aldolase"/>
    <property type="match status" value="1"/>
</dbReference>
<evidence type="ECO:0000256" key="4">
    <source>
        <dbReference type="ARBA" id="ARBA00023277"/>
    </source>
</evidence>
<dbReference type="PANTHER" id="PTHR12128">
    <property type="entry name" value="DIHYDRODIPICOLINATE SYNTHASE"/>
    <property type="match status" value="1"/>
</dbReference>
<dbReference type="OrthoDB" id="9771791at2"/>
<organism evidence="8 9">
    <name type="scientific">Stieleria bergensis</name>
    <dbReference type="NCBI Taxonomy" id="2528025"/>
    <lineage>
        <taxon>Bacteria</taxon>
        <taxon>Pseudomonadati</taxon>
        <taxon>Planctomycetota</taxon>
        <taxon>Planctomycetia</taxon>
        <taxon>Pirellulales</taxon>
        <taxon>Pirellulaceae</taxon>
        <taxon>Stieleria</taxon>
    </lineage>
</organism>
<keyword evidence="4" id="KW-0119">Carbohydrate metabolism</keyword>
<feature type="active site" description="Proton donor/acceptor" evidence="6">
    <location>
        <position position="139"/>
    </location>
</feature>
<evidence type="ECO:0000313" key="9">
    <source>
        <dbReference type="Proteomes" id="UP000315003"/>
    </source>
</evidence>
<feature type="active site" description="Schiff-base intermediate with substrate" evidence="6">
    <location>
        <position position="169"/>
    </location>
</feature>
<evidence type="ECO:0000256" key="1">
    <source>
        <dbReference type="ARBA" id="ARBA00004496"/>
    </source>
</evidence>